<evidence type="ECO:0000256" key="4">
    <source>
        <dbReference type="ARBA" id="ARBA00023163"/>
    </source>
</evidence>
<evidence type="ECO:0000256" key="5">
    <source>
        <dbReference type="ARBA" id="ARBA00023242"/>
    </source>
</evidence>
<proteinExistence type="predicted"/>
<dbReference type="GO" id="GO:0034751">
    <property type="term" value="C:aryl hydrocarbon receptor complex"/>
    <property type="evidence" value="ECO:0007669"/>
    <property type="project" value="TreeGrafter"/>
</dbReference>
<dbReference type="GO" id="GO:0004879">
    <property type="term" value="F:nuclear receptor activity"/>
    <property type="evidence" value="ECO:0007669"/>
    <property type="project" value="TreeGrafter"/>
</dbReference>
<evidence type="ECO:0000313" key="8">
    <source>
        <dbReference type="Proteomes" id="UP000316079"/>
    </source>
</evidence>
<dbReference type="PANTHER" id="PTHR10649">
    <property type="entry name" value="ARYL HYDROCARBON RECEPTOR"/>
    <property type="match status" value="1"/>
</dbReference>
<evidence type="ECO:0000313" key="7">
    <source>
        <dbReference type="EMBL" id="TRY55795.1"/>
    </source>
</evidence>
<dbReference type="EMBL" id="SRMA01027309">
    <property type="protein sequence ID" value="TRY55795.1"/>
    <property type="molecule type" value="Genomic_DNA"/>
</dbReference>
<evidence type="ECO:0000256" key="2">
    <source>
        <dbReference type="ARBA" id="ARBA00023015"/>
    </source>
</evidence>
<dbReference type="GO" id="GO:0000976">
    <property type="term" value="F:transcription cis-regulatory region binding"/>
    <property type="evidence" value="ECO:0007669"/>
    <property type="project" value="TreeGrafter"/>
</dbReference>
<comment type="caution">
    <text evidence="7">The sequence shown here is derived from an EMBL/GenBank/DDBJ whole genome shotgun (WGS) entry which is preliminary data.</text>
</comment>
<protein>
    <submittedName>
        <fullName evidence="7">Uncharacterized protein</fullName>
    </submittedName>
</protein>
<name>A0A553MRK0_9TELE</name>
<dbReference type="GO" id="GO:0006805">
    <property type="term" value="P:xenobiotic metabolic process"/>
    <property type="evidence" value="ECO:0007669"/>
    <property type="project" value="InterPro"/>
</dbReference>
<keyword evidence="3" id="KW-0238">DNA-binding</keyword>
<keyword evidence="4" id="KW-0804">Transcription</keyword>
<dbReference type="GO" id="GO:0005634">
    <property type="term" value="C:nucleus"/>
    <property type="evidence" value="ECO:0007669"/>
    <property type="project" value="UniProtKB-SubCell"/>
</dbReference>
<evidence type="ECO:0000256" key="6">
    <source>
        <dbReference type="SAM" id="MobiDB-lite"/>
    </source>
</evidence>
<evidence type="ECO:0000256" key="3">
    <source>
        <dbReference type="ARBA" id="ARBA00023125"/>
    </source>
</evidence>
<dbReference type="OrthoDB" id="7788762at2759"/>
<feature type="region of interest" description="Disordered" evidence="6">
    <location>
        <begin position="186"/>
        <end position="224"/>
    </location>
</feature>
<dbReference type="AlphaFoldDB" id="A0A553MRK0"/>
<dbReference type="InterPro" id="IPR039091">
    <property type="entry name" value="AHR/AHRR"/>
</dbReference>
<keyword evidence="5" id="KW-0539">Nucleus</keyword>
<dbReference type="PANTHER" id="PTHR10649:SF3">
    <property type="entry name" value="ARYL HYDROCARBON RECEPTOR REPRESSOR"/>
    <property type="match status" value="1"/>
</dbReference>
<accession>A0A553MRK0</accession>
<dbReference type="Proteomes" id="UP000316079">
    <property type="component" value="Unassembled WGS sequence"/>
</dbReference>
<feature type="region of interest" description="Disordered" evidence="6">
    <location>
        <begin position="129"/>
        <end position="152"/>
    </location>
</feature>
<reference evidence="7 8" key="1">
    <citation type="journal article" date="2019" name="Sci. Data">
        <title>Hybrid genome assembly and annotation of Danionella translucida.</title>
        <authorList>
            <person name="Kadobianskyi M."/>
            <person name="Schulze L."/>
            <person name="Schuelke M."/>
            <person name="Judkewitz B."/>
        </authorList>
    </citation>
    <scope>NUCLEOTIDE SEQUENCE [LARGE SCALE GENOMIC DNA]</scope>
    <source>
        <strain evidence="7 8">Bolton</strain>
    </source>
</reference>
<evidence type="ECO:0000256" key="1">
    <source>
        <dbReference type="ARBA" id="ARBA00004123"/>
    </source>
</evidence>
<dbReference type="STRING" id="623744.A0A553MRK0"/>
<comment type="subcellular location">
    <subcellularLocation>
        <location evidence="1">Nucleus</location>
    </subcellularLocation>
</comment>
<sequence length="401" mass="45871">MHQKVFDYIHVEERQEFRRQLHWAMDPKQDTDEEALAAHLYSVERSDGINPEMVPFLSRCFIARVRCLLDSTSGFLSMQFQGGLKFLQGQRRRTQSGALMPPQLALFCVAVPLVLPSITQLKMKSLVMKSKQKSPGGSDKRQRVSGGSFDSEDVPPYNWTSVFGHDPSWAPNRKFRGEEMSFHASCQGASRSHADDEASWDPRSPVALRSDSSDHYQGYKHSRPADSRIDCSTEFQKLERTYMMQKECFSMIPEAAIKTEQDSDSENGCSGYGTLWRPEYSQVKSESDYYDYCHLYQRGKAVYNNGGNKYLHAGVDRSIKYVLYKESYSDGLIGSQEGYTIPNEHKRHAQRVAQEFRSHNIKQEPEDSAARCYGTHAEHNFTSNCTVNNVLHKANPYVYMQ</sequence>
<keyword evidence="8" id="KW-1185">Reference proteome</keyword>
<keyword evidence="2" id="KW-0805">Transcription regulation</keyword>
<gene>
    <name evidence="7" type="ORF">DNTS_025644</name>
</gene>
<dbReference type="Gene3D" id="3.30.450.20">
    <property type="entry name" value="PAS domain"/>
    <property type="match status" value="1"/>
</dbReference>
<organism evidence="7 8">
    <name type="scientific">Danionella cerebrum</name>
    <dbReference type="NCBI Taxonomy" id="2873325"/>
    <lineage>
        <taxon>Eukaryota</taxon>
        <taxon>Metazoa</taxon>
        <taxon>Chordata</taxon>
        <taxon>Craniata</taxon>
        <taxon>Vertebrata</taxon>
        <taxon>Euteleostomi</taxon>
        <taxon>Actinopterygii</taxon>
        <taxon>Neopterygii</taxon>
        <taxon>Teleostei</taxon>
        <taxon>Ostariophysi</taxon>
        <taxon>Cypriniformes</taxon>
        <taxon>Danionidae</taxon>
        <taxon>Danioninae</taxon>
        <taxon>Danionella</taxon>
    </lineage>
</organism>